<dbReference type="Gene3D" id="3.40.50.1820">
    <property type="entry name" value="alpha/beta hydrolase"/>
    <property type="match status" value="1"/>
</dbReference>
<sequence>MPALLFLLSLLLALPVHAESVTWEHIDIPARFSTPKGVVGVTLEAVIARPDSGGPFPLLVLSHGTPREADARKTMMPTGMLPQALEFARRGWAVIVPMRRGYGLSGGAYAEYSGPCEQREYIGAGLESAEDLREVVRFAGTLPSVDARRVVAVGQSAGGFASVALAMEPPPGLKAVISFAGGRGSRAADDVCQPDRLADAFEFYATRGARVPMLWMYAENDRFFGPALARRLHAAFTAGGGRAELVMMPPFGEDGHFLFSRGEPSAWLPTVERFLAANGLQARATPIPPRPSAAVPAGLVGKALDSFPAFQRGVPHKAFATAEDGAFGWRSGLRTLNEARDAALATCRKFTAKPCRVVSEE</sequence>
<feature type="domain" description="Xaa-Pro dipeptidyl-peptidase-like" evidence="3">
    <location>
        <begin position="40"/>
        <end position="182"/>
    </location>
</feature>
<dbReference type="Proteomes" id="UP000584642">
    <property type="component" value="Unassembled WGS sequence"/>
</dbReference>
<dbReference type="PANTHER" id="PTHR22946">
    <property type="entry name" value="DIENELACTONE HYDROLASE DOMAIN-CONTAINING PROTEIN-RELATED"/>
    <property type="match status" value="1"/>
</dbReference>
<keyword evidence="5" id="KW-1185">Reference proteome</keyword>
<dbReference type="InterPro" id="IPR029058">
    <property type="entry name" value="AB_hydrolase_fold"/>
</dbReference>
<protein>
    <submittedName>
        <fullName evidence="4">Dienelactone hydrolase</fullName>
    </submittedName>
</protein>
<dbReference type="GO" id="GO:0016787">
    <property type="term" value="F:hydrolase activity"/>
    <property type="evidence" value="ECO:0007669"/>
    <property type="project" value="UniProtKB-KW"/>
</dbReference>
<evidence type="ECO:0000259" key="3">
    <source>
        <dbReference type="Pfam" id="PF02129"/>
    </source>
</evidence>
<gene>
    <name evidence="4" type="ORF">HND93_28940</name>
</gene>
<reference evidence="4 5" key="1">
    <citation type="submission" date="2020-05" db="EMBL/GenBank/DDBJ databases">
        <title>Azospirillum oleiclasticum sp. nov, a nitrogen-fixing and heavy crude oil-emulsifying bacterium isolated from the crude oil of Yumen Oilfield.</title>
        <authorList>
            <person name="Wu D."/>
            <person name="Cai M."/>
            <person name="Zhang X."/>
        </authorList>
    </citation>
    <scope>NUCLEOTIDE SEQUENCE [LARGE SCALE GENOMIC DNA]</scope>
    <source>
        <strain evidence="4 5">ROY-1-1-2</strain>
    </source>
</reference>
<dbReference type="InterPro" id="IPR050261">
    <property type="entry name" value="FrsA_esterase"/>
</dbReference>
<feature type="chain" id="PRO_5047072733" evidence="2">
    <location>
        <begin position="19"/>
        <end position="361"/>
    </location>
</feature>
<name>A0ABX2THK6_9PROT</name>
<dbReference type="PANTHER" id="PTHR22946:SF9">
    <property type="entry name" value="POLYKETIDE TRANSFERASE AF380"/>
    <property type="match status" value="1"/>
</dbReference>
<keyword evidence="2" id="KW-0732">Signal</keyword>
<organism evidence="4 5">
    <name type="scientific">Azospirillum oleiclasticum</name>
    <dbReference type="NCBI Taxonomy" id="2735135"/>
    <lineage>
        <taxon>Bacteria</taxon>
        <taxon>Pseudomonadati</taxon>
        <taxon>Pseudomonadota</taxon>
        <taxon>Alphaproteobacteria</taxon>
        <taxon>Rhodospirillales</taxon>
        <taxon>Azospirillaceae</taxon>
        <taxon>Azospirillum</taxon>
    </lineage>
</organism>
<evidence type="ECO:0000313" key="4">
    <source>
        <dbReference type="EMBL" id="NYZ23746.1"/>
    </source>
</evidence>
<dbReference type="EMBL" id="JABFDB010000031">
    <property type="protein sequence ID" value="NYZ23746.1"/>
    <property type="molecule type" value="Genomic_DNA"/>
</dbReference>
<dbReference type="Pfam" id="PF02129">
    <property type="entry name" value="Peptidase_S15"/>
    <property type="match status" value="1"/>
</dbReference>
<evidence type="ECO:0000313" key="5">
    <source>
        <dbReference type="Proteomes" id="UP000584642"/>
    </source>
</evidence>
<evidence type="ECO:0000256" key="2">
    <source>
        <dbReference type="SAM" id="SignalP"/>
    </source>
</evidence>
<comment type="caution">
    <text evidence="4">The sequence shown here is derived from an EMBL/GenBank/DDBJ whole genome shotgun (WGS) entry which is preliminary data.</text>
</comment>
<dbReference type="SUPFAM" id="SSF53474">
    <property type="entry name" value="alpha/beta-Hydrolases"/>
    <property type="match status" value="1"/>
</dbReference>
<evidence type="ECO:0000256" key="1">
    <source>
        <dbReference type="ARBA" id="ARBA00022801"/>
    </source>
</evidence>
<accession>A0ABX2THK6</accession>
<proteinExistence type="predicted"/>
<dbReference type="RefSeq" id="WP_180285523.1">
    <property type="nucleotide sequence ID" value="NZ_JABFDB010000031.1"/>
</dbReference>
<dbReference type="InterPro" id="IPR000383">
    <property type="entry name" value="Xaa-Pro-like_dom"/>
</dbReference>
<keyword evidence="1 4" id="KW-0378">Hydrolase</keyword>
<feature type="signal peptide" evidence="2">
    <location>
        <begin position="1"/>
        <end position="18"/>
    </location>
</feature>